<keyword evidence="10" id="KW-1185">Reference proteome</keyword>
<evidence type="ECO:0000256" key="5">
    <source>
        <dbReference type="ARBA" id="ARBA00023235"/>
    </source>
</evidence>
<feature type="binding site" evidence="8">
    <location>
        <begin position="45"/>
        <end position="46"/>
    </location>
    <ligand>
        <name>substrate</name>
    </ligand>
</feature>
<evidence type="ECO:0000256" key="8">
    <source>
        <dbReference type="HAMAP-Rule" id="MF_00258"/>
    </source>
</evidence>
<feature type="active site" description="Proton donor/acceptor" evidence="8">
    <location>
        <position position="187"/>
    </location>
</feature>
<feature type="binding site" evidence="8">
    <location>
        <begin position="188"/>
        <end position="189"/>
    </location>
    <ligand>
        <name>substrate</name>
    </ligand>
</feature>
<feature type="active site" description="Proton donor/acceptor" evidence="8">
    <location>
        <position position="76"/>
    </location>
</feature>
<evidence type="ECO:0000313" key="9">
    <source>
        <dbReference type="EMBL" id="RVU55537.1"/>
    </source>
</evidence>
<dbReference type="EC" id="5.1.1.3" evidence="2 8"/>
<evidence type="ECO:0000256" key="6">
    <source>
        <dbReference type="ARBA" id="ARBA00023316"/>
    </source>
</evidence>
<evidence type="ECO:0000313" key="10">
    <source>
        <dbReference type="Proteomes" id="UP000288812"/>
    </source>
</evidence>
<organism evidence="9 10">
    <name type="scientific">Anaerosphaera multitolerans</name>
    <dbReference type="NCBI Taxonomy" id="2487351"/>
    <lineage>
        <taxon>Bacteria</taxon>
        <taxon>Bacillati</taxon>
        <taxon>Bacillota</taxon>
        <taxon>Tissierellia</taxon>
        <taxon>Tissierellales</taxon>
        <taxon>Peptoniphilaceae</taxon>
        <taxon>Anaerosphaera</taxon>
    </lineage>
</organism>
<comment type="catalytic activity">
    <reaction evidence="1 8">
        <text>L-glutamate = D-glutamate</text>
        <dbReference type="Rhea" id="RHEA:12813"/>
        <dbReference type="ChEBI" id="CHEBI:29985"/>
        <dbReference type="ChEBI" id="CHEBI:29986"/>
        <dbReference type="EC" id="5.1.1.3"/>
    </reaction>
</comment>
<dbReference type="Proteomes" id="UP000288812">
    <property type="component" value="Unassembled WGS sequence"/>
</dbReference>
<dbReference type="SUPFAM" id="SSF53681">
    <property type="entry name" value="Aspartate/glutamate racemase"/>
    <property type="match status" value="2"/>
</dbReference>
<keyword evidence="4 8" id="KW-0573">Peptidoglycan synthesis</keyword>
<keyword evidence="6 8" id="KW-0961">Cell wall biogenesis/degradation</keyword>
<comment type="similarity">
    <text evidence="8">Belongs to the aspartate/glutamate racemases family.</text>
</comment>
<evidence type="ECO:0000256" key="7">
    <source>
        <dbReference type="ARBA" id="ARBA00070053"/>
    </source>
</evidence>
<dbReference type="RefSeq" id="WP_127723316.1">
    <property type="nucleotide sequence ID" value="NZ_RLIH01000002.1"/>
</dbReference>
<dbReference type="Gene3D" id="3.40.50.1860">
    <property type="match status" value="2"/>
</dbReference>
<dbReference type="Pfam" id="PF01177">
    <property type="entry name" value="Asp_Glu_race"/>
    <property type="match status" value="1"/>
</dbReference>
<dbReference type="InterPro" id="IPR004391">
    <property type="entry name" value="Glu_race"/>
</dbReference>
<dbReference type="HAMAP" id="MF_00258">
    <property type="entry name" value="Glu_racemase"/>
    <property type="match status" value="1"/>
</dbReference>
<dbReference type="InterPro" id="IPR001920">
    <property type="entry name" value="Asp/Glu_race"/>
</dbReference>
<feature type="binding site" evidence="8">
    <location>
        <begin position="13"/>
        <end position="14"/>
    </location>
    <ligand>
        <name>substrate</name>
    </ligand>
</feature>
<reference evidence="9 10" key="1">
    <citation type="submission" date="2018-11" db="EMBL/GenBank/DDBJ databases">
        <title>Genome sequencing and assembly of Anaerosphaera sp. nov., GS7-6-2.</title>
        <authorList>
            <person name="Rettenmaier R."/>
            <person name="Liebl W."/>
            <person name="Zverlov V."/>
        </authorList>
    </citation>
    <scope>NUCLEOTIDE SEQUENCE [LARGE SCALE GENOMIC DNA]</scope>
    <source>
        <strain evidence="9 10">GS7-6-2</strain>
    </source>
</reference>
<dbReference type="OrthoDB" id="9801055at2"/>
<keyword evidence="5 8" id="KW-0413">Isomerase</keyword>
<protein>
    <recommendedName>
        <fullName evidence="7 8">Glutamate racemase</fullName>
        <ecNumber evidence="2 8">5.1.1.3</ecNumber>
    </recommendedName>
</protein>
<accession>A0A437S9P3</accession>
<evidence type="ECO:0000256" key="4">
    <source>
        <dbReference type="ARBA" id="ARBA00022984"/>
    </source>
</evidence>
<dbReference type="PANTHER" id="PTHR21198">
    <property type="entry name" value="GLUTAMATE RACEMASE"/>
    <property type="match status" value="1"/>
</dbReference>
<dbReference type="FunFam" id="3.40.50.1860:FF:000002">
    <property type="entry name" value="Glutamate racemase"/>
    <property type="match status" value="1"/>
</dbReference>
<gene>
    <name evidence="8 9" type="primary">murI</name>
    <name evidence="9" type="ORF">EF514_02070</name>
</gene>
<dbReference type="PROSITE" id="PS00924">
    <property type="entry name" value="ASP_GLU_RACEMASE_2"/>
    <property type="match status" value="1"/>
</dbReference>
<dbReference type="NCBIfam" id="TIGR00067">
    <property type="entry name" value="glut_race"/>
    <property type="match status" value="1"/>
</dbReference>
<dbReference type="PANTHER" id="PTHR21198:SF3">
    <property type="entry name" value="GLUTAMATE RACEMASE"/>
    <property type="match status" value="1"/>
</dbReference>
<dbReference type="AlphaFoldDB" id="A0A437S9P3"/>
<dbReference type="EMBL" id="RLIH01000002">
    <property type="protein sequence ID" value="RVU55537.1"/>
    <property type="molecule type" value="Genomic_DNA"/>
</dbReference>
<keyword evidence="3 8" id="KW-0133">Cell shape</keyword>
<dbReference type="GO" id="GO:0009252">
    <property type="term" value="P:peptidoglycan biosynthetic process"/>
    <property type="evidence" value="ECO:0007669"/>
    <property type="project" value="UniProtKB-UniRule"/>
</dbReference>
<comment type="caution">
    <text evidence="9">The sequence shown here is derived from an EMBL/GenBank/DDBJ whole genome shotgun (WGS) entry which is preliminary data.</text>
</comment>
<comment type="pathway">
    <text evidence="8">Cell wall biogenesis; peptidoglycan biosynthesis.</text>
</comment>
<dbReference type="GO" id="GO:0008881">
    <property type="term" value="F:glutamate racemase activity"/>
    <property type="evidence" value="ECO:0007669"/>
    <property type="project" value="UniProtKB-UniRule"/>
</dbReference>
<dbReference type="InterPro" id="IPR015942">
    <property type="entry name" value="Asp/Glu/hydantoin_racemase"/>
</dbReference>
<comment type="function">
    <text evidence="8">Provides the (R)-glutamate required for cell wall biosynthesis.</text>
</comment>
<dbReference type="GO" id="GO:0008360">
    <property type="term" value="P:regulation of cell shape"/>
    <property type="evidence" value="ECO:0007669"/>
    <property type="project" value="UniProtKB-KW"/>
</dbReference>
<proteinExistence type="inferred from homology"/>
<evidence type="ECO:0000256" key="2">
    <source>
        <dbReference type="ARBA" id="ARBA00013090"/>
    </source>
</evidence>
<dbReference type="UniPathway" id="UPA00219"/>
<dbReference type="InterPro" id="IPR033134">
    <property type="entry name" value="Asp/Glu_racemase_AS_2"/>
</dbReference>
<sequence length="274" mass="30466">MSFSDSRPIGIFDSGVGGLSVLKELRELLPKENYIYIGDTLRMPYGDREPSEIKDYTIECFEKLKAENVKAAVLACSTSTSYSLDELKEKFDFPIIGVIGAGALETIMSTENKNVLLLDTNATVKSGIYEKTIAKIDSKINLISQGCPDLVKAVEEGYGESVVGFSIAKKYIDIYDDFDYDTLILGCTHFGLVEENIENILKEVGKNAKIVNPAYSTAVQLSRILEEFRILNSEGESKVKYFVSGDGENFKNMIVDFLKEPRDSINIEKLEVTV</sequence>
<comment type="caution">
    <text evidence="8">Lacks conserved residue(s) required for the propagation of feature annotation.</text>
</comment>
<evidence type="ECO:0000256" key="3">
    <source>
        <dbReference type="ARBA" id="ARBA00022960"/>
    </source>
</evidence>
<evidence type="ECO:0000256" key="1">
    <source>
        <dbReference type="ARBA" id="ARBA00001602"/>
    </source>
</evidence>
<name>A0A437S9P3_9FIRM</name>
<dbReference type="GO" id="GO:0071555">
    <property type="term" value="P:cell wall organization"/>
    <property type="evidence" value="ECO:0007669"/>
    <property type="project" value="UniProtKB-KW"/>
</dbReference>